<feature type="binding site" evidence="5">
    <location>
        <position position="47"/>
    </location>
    <ligand>
        <name>FAD</name>
        <dbReference type="ChEBI" id="CHEBI:57692"/>
    </ligand>
</feature>
<dbReference type="Pfam" id="PF07992">
    <property type="entry name" value="Pyr_redox_2"/>
    <property type="match status" value="1"/>
</dbReference>
<comment type="cofactor">
    <cofactor evidence="5">
        <name>FAD</name>
        <dbReference type="ChEBI" id="CHEBI:57692"/>
    </cofactor>
    <text evidence="5">Binds 1 FAD per subunit.</text>
</comment>
<feature type="binding site" evidence="5">
    <location>
        <position position="55"/>
    </location>
    <ligand>
        <name>FAD</name>
        <dbReference type="ChEBI" id="CHEBI:57692"/>
    </ligand>
</feature>
<dbReference type="EC" id="1.18.1.2" evidence="5"/>
<keyword evidence="4 5" id="KW-0560">Oxidoreductase</keyword>
<evidence type="ECO:0000313" key="8">
    <source>
        <dbReference type="Proteomes" id="UP000325273"/>
    </source>
</evidence>
<comment type="catalytic activity">
    <reaction evidence="5">
        <text>2 reduced [2Fe-2S]-[ferredoxin] + NADP(+) + H(+) = 2 oxidized [2Fe-2S]-[ferredoxin] + NADPH</text>
        <dbReference type="Rhea" id="RHEA:20125"/>
        <dbReference type="Rhea" id="RHEA-COMP:10000"/>
        <dbReference type="Rhea" id="RHEA-COMP:10001"/>
        <dbReference type="ChEBI" id="CHEBI:15378"/>
        <dbReference type="ChEBI" id="CHEBI:33737"/>
        <dbReference type="ChEBI" id="CHEBI:33738"/>
        <dbReference type="ChEBI" id="CHEBI:57783"/>
        <dbReference type="ChEBI" id="CHEBI:58349"/>
        <dbReference type="EC" id="1.18.1.2"/>
    </reaction>
</comment>
<evidence type="ECO:0000256" key="1">
    <source>
        <dbReference type="ARBA" id="ARBA00022630"/>
    </source>
</evidence>
<dbReference type="GO" id="GO:0050660">
    <property type="term" value="F:flavin adenine dinucleotide binding"/>
    <property type="evidence" value="ECO:0007669"/>
    <property type="project" value="UniProtKB-UniRule"/>
</dbReference>
<comment type="caution">
    <text evidence="7">The sequence shown here is derived from an EMBL/GenBank/DDBJ whole genome shotgun (WGS) entry which is preliminary data.</text>
</comment>
<dbReference type="AlphaFoldDB" id="A0A5B0HA16"/>
<protein>
    <recommendedName>
        <fullName evidence="5">Ferredoxin--NADP reductase</fullName>
        <shortName evidence="5">FNR</shortName>
        <shortName evidence="5">Fd-NADP(+) reductase</shortName>
        <ecNumber evidence="5">1.18.1.2</ecNumber>
    </recommendedName>
</protein>
<evidence type="ECO:0000259" key="6">
    <source>
        <dbReference type="Pfam" id="PF07992"/>
    </source>
</evidence>
<evidence type="ECO:0000256" key="5">
    <source>
        <dbReference type="HAMAP-Rule" id="MF_01685"/>
    </source>
</evidence>
<comment type="caution">
    <text evidence="5">Lacks conserved residue(s) required for the propagation of feature annotation.</text>
</comment>
<proteinExistence type="inferred from homology"/>
<dbReference type="PRINTS" id="PR00368">
    <property type="entry name" value="FADPNR"/>
</dbReference>
<keyword evidence="3 5" id="KW-0521">NADP</keyword>
<evidence type="ECO:0000313" key="7">
    <source>
        <dbReference type="EMBL" id="KAA1011988.1"/>
    </source>
</evidence>
<feature type="binding site" evidence="5">
    <location>
        <position position="60"/>
    </location>
    <ligand>
        <name>FAD</name>
        <dbReference type="ChEBI" id="CHEBI:57692"/>
    </ligand>
</feature>
<comment type="subunit">
    <text evidence="5">Homodimer.</text>
</comment>
<dbReference type="RefSeq" id="WP_149670261.1">
    <property type="nucleotide sequence ID" value="NZ_VTUZ01000007.1"/>
</dbReference>
<dbReference type="PANTHER" id="PTHR48105">
    <property type="entry name" value="THIOREDOXIN REDUCTASE 1-RELATED-RELATED"/>
    <property type="match status" value="1"/>
</dbReference>
<evidence type="ECO:0000256" key="4">
    <source>
        <dbReference type="ARBA" id="ARBA00023002"/>
    </source>
</evidence>
<comment type="similarity">
    <text evidence="5">Belongs to the ferredoxin--NADP reductase type 2 family.</text>
</comment>
<reference evidence="7 8" key="1">
    <citation type="submission" date="2019-08" db="EMBL/GenBank/DDBJ databases">
        <title>Paraburkholderia sp. DCY113.</title>
        <authorList>
            <person name="Kang J."/>
        </authorList>
    </citation>
    <scope>NUCLEOTIDE SEQUENCE [LARGE SCALE GENOMIC DNA]</scope>
    <source>
        <strain evidence="7 8">DCY113</strain>
    </source>
</reference>
<dbReference type="InterPro" id="IPR022890">
    <property type="entry name" value="Fd--NADP_Rdtase_type_2"/>
</dbReference>
<feature type="binding site" evidence="5">
    <location>
        <position position="340"/>
    </location>
    <ligand>
        <name>FAD</name>
        <dbReference type="ChEBI" id="CHEBI:57692"/>
    </ligand>
</feature>
<feature type="domain" description="FAD/NAD(P)-binding" evidence="6">
    <location>
        <begin position="19"/>
        <end position="304"/>
    </location>
</feature>
<organism evidence="7 8">
    <name type="scientific">Paraburkholderia panacisoli</name>
    <dbReference type="NCBI Taxonomy" id="2603818"/>
    <lineage>
        <taxon>Bacteria</taxon>
        <taxon>Pseudomonadati</taxon>
        <taxon>Pseudomonadota</taxon>
        <taxon>Betaproteobacteria</taxon>
        <taxon>Burkholderiales</taxon>
        <taxon>Burkholderiaceae</taxon>
        <taxon>Paraburkholderia</taxon>
    </lineage>
</organism>
<feature type="binding site" evidence="5">
    <location>
        <position position="135"/>
    </location>
    <ligand>
        <name>FAD</name>
        <dbReference type="ChEBI" id="CHEBI:57692"/>
    </ligand>
</feature>
<name>A0A5B0HA16_9BURK</name>
<keyword evidence="8" id="KW-1185">Reference proteome</keyword>
<sequence length="353" mass="37713">MTPAADPPADSLAPPIRSDVLIVGAGPVGLFAAFEAGVIGLSCQIVDALDKIGGQCTELYPDKPIYDIPAIPSCTARDLVERLMTQCKPFDVPIHLDQRVESVEQRDDGRWTVRTGRGLVFDVAAIMLAAGNGAFVPQKLTLPEALPLESRHVHYSVPRVADFAGKTVVVAGGGDSALDWALALRKVARRVTLVHRRSGFSAADSSVASMRRAVEAGEMDFVVGAITGLSVQGDALKALTLRHIEGETQLETEHLVALYGLVADLGPIAQWGLTIHGGRVDVDTSNYESSRPGIFAVGDIANYPNKQKLILSGFHEASLALRKAYSYAYPEKKRVHIHSSYDAKLAEKVAAAG</sequence>
<dbReference type="Proteomes" id="UP000325273">
    <property type="component" value="Unassembled WGS sequence"/>
</dbReference>
<dbReference type="EMBL" id="VTUZ01000007">
    <property type="protein sequence ID" value="KAA1011988.1"/>
    <property type="molecule type" value="Genomic_DNA"/>
</dbReference>
<feature type="binding site" evidence="5">
    <location>
        <position position="299"/>
    </location>
    <ligand>
        <name>FAD</name>
        <dbReference type="ChEBI" id="CHEBI:57692"/>
    </ligand>
</feature>
<feature type="binding site" evidence="5">
    <location>
        <position position="100"/>
    </location>
    <ligand>
        <name>FAD</name>
        <dbReference type="ChEBI" id="CHEBI:57692"/>
    </ligand>
</feature>
<dbReference type="HAMAP" id="MF_01685">
    <property type="entry name" value="FENR2"/>
    <property type="match status" value="1"/>
</dbReference>
<dbReference type="InterPro" id="IPR050097">
    <property type="entry name" value="Ferredoxin-NADP_redctase_2"/>
</dbReference>
<evidence type="ECO:0000256" key="3">
    <source>
        <dbReference type="ARBA" id="ARBA00022857"/>
    </source>
</evidence>
<dbReference type="GO" id="GO:0004324">
    <property type="term" value="F:ferredoxin-NADP+ reductase activity"/>
    <property type="evidence" value="ECO:0007669"/>
    <property type="project" value="UniProtKB-UniRule"/>
</dbReference>
<dbReference type="SUPFAM" id="SSF51905">
    <property type="entry name" value="FAD/NAD(P)-binding domain"/>
    <property type="match status" value="1"/>
</dbReference>
<dbReference type="Gene3D" id="3.50.50.60">
    <property type="entry name" value="FAD/NAD(P)-binding domain"/>
    <property type="match status" value="2"/>
</dbReference>
<keyword evidence="1 5" id="KW-0285">Flavoprotein</keyword>
<gene>
    <name evidence="7" type="ORF">FVF58_12765</name>
</gene>
<keyword evidence="2 5" id="KW-0274">FAD</keyword>
<evidence type="ECO:0000256" key="2">
    <source>
        <dbReference type="ARBA" id="ARBA00022827"/>
    </source>
</evidence>
<dbReference type="GO" id="GO:0050661">
    <property type="term" value="F:NADP binding"/>
    <property type="evidence" value="ECO:0007669"/>
    <property type="project" value="UniProtKB-UniRule"/>
</dbReference>
<dbReference type="InterPro" id="IPR023753">
    <property type="entry name" value="FAD/NAD-binding_dom"/>
</dbReference>
<dbReference type="PRINTS" id="PR00469">
    <property type="entry name" value="PNDRDTASEII"/>
</dbReference>
<dbReference type="InterPro" id="IPR036188">
    <property type="entry name" value="FAD/NAD-bd_sf"/>
</dbReference>
<accession>A0A5B0HA16</accession>